<feature type="compositionally biased region" description="Polar residues" evidence="1">
    <location>
        <begin position="158"/>
        <end position="172"/>
    </location>
</feature>
<protein>
    <submittedName>
        <fullName evidence="2">Uncharacterized protein</fullName>
    </submittedName>
</protein>
<reference evidence="2" key="1">
    <citation type="submission" date="2020-01" db="EMBL/GenBank/DDBJ databases">
        <authorList>
            <person name="Mishra B."/>
        </authorList>
    </citation>
    <scope>NUCLEOTIDE SEQUENCE [LARGE SCALE GENOMIC DNA]</scope>
</reference>
<evidence type="ECO:0000313" key="2">
    <source>
        <dbReference type="EMBL" id="CAA7028536.1"/>
    </source>
</evidence>
<dbReference type="Proteomes" id="UP000467841">
    <property type="component" value="Unassembled WGS sequence"/>
</dbReference>
<accession>A0A6D2IEI4</accession>
<evidence type="ECO:0000313" key="3">
    <source>
        <dbReference type="Proteomes" id="UP000467841"/>
    </source>
</evidence>
<proteinExistence type="predicted"/>
<keyword evidence="3" id="KW-1185">Reference proteome</keyword>
<feature type="region of interest" description="Disordered" evidence="1">
    <location>
        <begin position="54"/>
        <end position="131"/>
    </location>
</feature>
<dbReference type="EMBL" id="CACVBM020001070">
    <property type="protein sequence ID" value="CAA7028536.1"/>
    <property type="molecule type" value="Genomic_DNA"/>
</dbReference>
<dbReference type="AlphaFoldDB" id="A0A6D2IEI4"/>
<evidence type="ECO:0000256" key="1">
    <source>
        <dbReference type="SAM" id="MobiDB-lite"/>
    </source>
</evidence>
<feature type="region of interest" description="Disordered" evidence="1">
    <location>
        <begin position="149"/>
        <end position="172"/>
    </location>
</feature>
<sequence length="172" mass="18913">MAQTKASNSVCKGDNSRLKLVAPTRVEPESGSKLYHPNPARLSIAFHAPSTWHGRAHVPNRETLSRGRPIRSPATLGRTQPHRASKRATPHDRAAQPVPNARPIRPIRKASSHVRPNPSTNFIRPAEPDERTNNLSATIDPTMPIADHHPIAGRMSRPTVSHVSSPITRPTY</sequence>
<name>A0A6D2IEI4_9BRAS</name>
<gene>
    <name evidence="2" type="ORF">MERR_LOCUS15771</name>
</gene>
<comment type="caution">
    <text evidence="2">The sequence shown here is derived from an EMBL/GenBank/DDBJ whole genome shotgun (WGS) entry which is preliminary data.</text>
</comment>
<organism evidence="2 3">
    <name type="scientific">Microthlaspi erraticum</name>
    <dbReference type="NCBI Taxonomy" id="1685480"/>
    <lineage>
        <taxon>Eukaryota</taxon>
        <taxon>Viridiplantae</taxon>
        <taxon>Streptophyta</taxon>
        <taxon>Embryophyta</taxon>
        <taxon>Tracheophyta</taxon>
        <taxon>Spermatophyta</taxon>
        <taxon>Magnoliopsida</taxon>
        <taxon>eudicotyledons</taxon>
        <taxon>Gunneridae</taxon>
        <taxon>Pentapetalae</taxon>
        <taxon>rosids</taxon>
        <taxon>malvids</taxon>
        <taxon>Brassicales</taxon>
        <taxon>Brassicaceae</taxon>
        <taxon>Coluteocarpeae</taxon>
        <taxon>Microthlaspi</taxon>
    </lineage>
</organism>